<feature type="compositionally biased region" description="Low complexity" evidence="1">
    <location>
        <begin position="83"/>
        <end position="94"/>
    </location>
</feature>
<dbReference type="EMBL" id="VRMN01000001">
    <property type="protein sequence ID" value="KAA8499445.1"/>
    <property type="molecule type" value="Genomic_DNA"/>
</dbReference>
<dbReference type="AlphaFoldDB" id="A0A5J4Z802"/>
<organism evidence="2 3">
    <name type="scientific">Porphyridium purpureum</name>
    <name type="common">Red alga</name>
    <name type="synonym">Porphyridium cruentum</name>
    <dbReference type="NCBI Taxonomy" id="35688"/>
    <lineage>
        <taxon>Eukaryota</taxon>
        <taxon>Rhodophyta</taxon>
        <taxon>Bangiophyceae</taxon>
        <taxon>Porphyridiales</taxon>
        <taxon>Porphyridiaceae</taxon>
        <taxon>Porphyridium</taxon>
    </lineage>
</organism>
<gene>
    <name evidence="2" type="ORF">FVE85_7030</name>
</gene>
<evidence type="ECO:0000256" key="1">
    <source>
        <dbReference type="SAM" id="MobiDB-lite"/>
    </source>
</evidence>
<protein>
    <submittedName>
        <fullName evidence="2">Uncharacterized protein</fullName>
    </submittedName>
</protein>
<comment type="caution">
    <text evidence="2">The sequence shown here is derived from an EMBL/GenBank/DDBJ whole genome shotgun (WGS) entry which is preliminary data.</text>
</comment>
<evidence type="ECO:0000313" key="3">
    <source>
        <dbReference type="Proteomes" id="UP000324585"/>
    </source>
</evidence>
<sequence length="258" mass="27494">MKPSLRATVPGKGKSKGPGLHVSAPRLNRMETATPMKRTHPPAGLRRSIPHGAALKRKTVPLESAEQNFGKESGSSFNKLPSATTRAAAALTAAKENQSDENQASGRSTISCGSDESLPRRRERWRRGRTKAARIIIKGSRLEGRMLALLTPTAIPGTNIFPSTRPPVGVPSKLVSFHAPPTSQGQASPQLTSLPLNESQDCIMYSASRACAIPVSMSQTLDDVPLPSLSMSLSQGSGITALLHASQEVEFDDGQQTR</sequence>
<dbReference type="Proteomes" id="UP000324585">
    <property type="component" value="Unassembled WGS sequence"/>
</dbReference>
<feature type="compositionally biased region" description="Polar residues" evidence="1">
    <location>
        <begin position="73"/>
        <end position="82"/>
    </location>
</feature>
<proteinExistence type="predicted"/>
<name>A0A5J4Z802_PORPP</name>
<accession>A0A5J4Z802</accession>
<reference evidence="3" key="1">
    <citation type="journal article" date="2019" name="Nat. Commun.">
        <title>Expansion of phycobilisome linker gene families in mesophilic red algae.</title>
        <authorList>
            <person name="Lee J."/>
            <person name="Kim D."/>
            <person name="Bhattacharya D."/>
            <person name="Yoon H.S."/>
        </authorList>
    </citation>
    <scope>NUCLEOTIDE SEQUENCE [LARGE SCALE GENOMIC DNA]</scope>
    <source>
        <strain evidence="3">CCMP 1328</strain>
    </source>
</reference>
<evidence type="ECO:0000313" key="2">
    <source>
        <dbReference type="EMBL" id="KAA8499445.1"/>
    </source>
</evidence>
<feature type="compositionally biased region" description="Polar residues" evidence="1">
    <location>
        <begin position="100"/>
        <end position="114"/>
    </location>
</feature>
<feature type="region of interest" description="Disordered" evidence="1">
    <location>
        <begin position="1"/>
        <end position="129"/>
    </location>
</feature>
<keyword evidence="3" id="KW-1185">Reference proteome</keyword>